<dbReference type="SUPFAM" id="SSF55729">
    <property type="entry name" value="Acyl-CoA N-acyltransferases (Nat)"/>
    <property type="match status" value="1"/>
</dbReference>
<dbReference type="PANTHER" id="PTHR43072:SF23">
    <property type="entry name" value="UPF0039 PROTEIN C11D3.02C"/>
    <property type="match status" value="1"/>
</dbReference>
<sequence length="181" mass="19699">MPDLLGASPGNIAAFDDASWPEVQRIHAAGIAGGHATFDPALPGAAQFFASRVPELRLAWFAGTRGSGTDPQTAPMAGWIAATRVSPREVYRGVIEHSVYVDPAFAGQGIARALLEKFFANAKSLGYWTVQCSIFRENTASQALHEKSGFRQIGYRERVGLMSYGPLAGQWRDTLIYEKRL</sequence>
<dbReference type="InterPro" id="IPR000182">
    <property type="entry name" value="GNAT_dom"/>
</dbReference>
<dbReference type="CDD" id="cd04301">
    <property type="entry name" value="NAT_SF"/>
    <property type="match status" value="1"/>
</dbReference>
<reference evidence="4 5" key="1">
    <citation type="submission" date="2023-07" db="EMBL/GenBank/DDBJ databases">
        <title>Sequencing the genomes of 1000 actinobacteria strains.</title>
        <authorList>
            <person name="Klenk H.-P."/>
        </authorList>
    </citation>
    <scope>NUCLEOTIDE SEQUENCE [LARGE SCALE GENOMIC DNA]</scope>
    <source>
        <strain evidence="4 5">DSM 14555</strain>
    </source>
</reference>
<dbReference type="Proteomes" id="UP001185069">
    <property type="component" value="Unassembled WGS sequence"/>
</dbReference>
<evidence type="ECO:0000256" key="1">
    <source>
        <dbReference type="ARBA" id="ARBA00022679"/>
    </source>
</evidence>
<dbReference type="PANTHER" id="PTHR43072">
    <property type="entry name" value="N-ACETYLTRANSFERASE"/>
    <property type="match status" value="1"/>
</dbReference>
<evidence type="ECO:0000313" key="5">
    <source>
        <dbReference type="Proteomes" id="UP001185069"/>
    </source>
</evidence>
<keyword evidence="2 4" id="KW-0012">Acyltransferase</keyword>
<keyword evidence="5" id="KW-1185">Reference proteome</keyword>
<name>A0ABU1JCC8_9MICC</name>
<protein>
    <submittedName>
        <fullName evidence="4">Phosphinothricin acetyltransferase</fullName>
        <ecNumber evidence="4">2.3.1.183</ecNumber>
    </submittedName>
</protein>
<organism evidence="4 5">
    <name type="scientific">Arthrobacter russicus</name>
    <dbReference type="NCBI Taxonomy" id="172040"/>
    <lineage>
        <taxon>Bacteria</taxon>
        <taxon>Bacillati</taxon>
        <taxon>Actinomycetota</taxon>
        <taxon>Actinomycetes</taxon>
        <taxon>Micrococcales</taxon>
        <taxon>Micrococcaceae</taxon>
        <taxon>Arthrobacter</taxon>
    </lineage>
</organism>
<proteinExistence type="predicted"/>
<dbReference type="RefSeq" id="WP_309798911.1">
    <property type="nucleotide sequence ID" value="NZ_BAAAHY010000005.1"/>
</dbReference>
<evidence type="ECO:0000259" key="3">
    <source>
        <dbReference type="PROSITE" id="PS51186"/>
    </source>
</evidence>
<dbReference type="Gene3D" id="3.40.630.30">
    <property type="match status" value="1"/>
</dbReference>
<feature type="domain" description="N-acetyltransferase" evidence="3">
    <location>
        <begin position="10"/>
        <end position="181"/>
    </location>
</feature>
<evidence type="ECO:0000256" key="2">
    <source>
        <dbReference type="ARBA" id="ARBA00023315"/>
    </source>
</evidence>
<dbReference type="EMBL" id="JAVDQF010000001">
    <property type="protein sequence ID" value="MDR6270087.1"/>
    <property type="molecule type" value="Genomic_DNA"/>
</dbReference>
<gene>
    <name evidence="4" type="ORF">JOE69_002325</name>
</gene>
<evidence type="ECO:0000313" key="4">
    <source>
        <dbReference type="EMBL" id="MDR6270087.1"/>
    </source>
</evidence>
<keyword evidence="1 4" id="KW-0808">Transferase</keyword>
<dbReference type="PROSITE" id="PS51186">
    <property type="entry name" value="GNAT"/>
    <property type="match status" value="1"/>
</dbReference>
<comment type="caution">
    <text evidence="4">The sequence shown here is derived from an EMBL/GenBank/DDBJ whole genome shotgun (WGS) entry which is preliminary data.</text>
</comment>
<dbReference type="InterPro" id="IPR016181">
    <property type="entry name" value="Acyl_CoA_acyltransferase"/>
</dbReference>
<accession>A0ABU1JCC8</accession>
<dbReference type="EC" id="2.3.1.183" evidence="4"/>
<dbReference type="GO" id="GO:0102971">
    <property type="term" value="F:phosphinothricin N-acetyltransferase activity"/>
    <property type="evidence" value="ECO:0007669"/>
    <property type="project" value="UniProtKB-EC"/>
</dbReference>
<dbReference type="Pfam" id="PF00583">
    <property type="entry name" value="Acetyltransf_1"/>
    <property type="match status" value="1"/>
</dbReference>